<protein>
    <recommendedName>
        <fullName evidence="3">Transposase</fullName>
    </recommendedName>
</protein>
<reference evidence="1 2" key="1">
    <citation type="journal article" date="2014" name="Int. J. Syst. Evol. Microbiol.">
        <title>Complete genome sequence of Corynebacterium casei LMG S-19264T (=DSM 44701T), isolated from a smear-ripened cheese.</title>
        <authorList>
            <consortium name="US DOE Joint Genome Institute (JGI-PGF)"/>
            <person name="Walter F."/>
            <person name="Albersmeier A."/>
            <person name="Kalinowski J."/>
            <person name="Ruckert C."/>
        </authorList>
    </citation>
    <scope>NUCLEOTIDE SEQUENCE [LARGE SCALE GENOMIC DNA]</scope>
    <source>
        <strain evidence="1 2">KCTC 12866</strain>
    </source>
</reference>
<proteinExistence type="predicted"/>
<dbReference type="InterPro" id="IPR009057">
    <property type="entry name" value="Homeodomain-like_sf"/>
</dbReference>
<dbReference type="AlphaFoldDB" id="A0A8J3D811"/>
<dbReference type="Proteomes" id="UP000598271">
    <property type="component" value="Unassembled WGS sequence"/>
</dbReference>
<gene>
    <name evidence="1" type="ORF">GCM10007390_47770</name>
</gene>
<evidence type="ECO:0000313" key="1">
    <source>
        <dbReference type="EMBL" id="GHB86599.1"/>
    </source>
</evidence>
<dbReference type="EMBL" id="BMXF01000007">
    <property type="protein sequence ID" value="GHB86599.1"/>
    <property type="molecule type" value="Genomic_DNA"/>
</dbReference>
<comment type="caution">
    <text evidence="1">The sequence shown here is derived from an EMBL/GenBank/DDBJ whole genome shotgun (WGS) entry which is preliminary data.</text>
</comment>
<organism evidence="1 2">
    <name type="scientific">Persicitalea jodogahamensis</name>
    <dbReference type="NCBI Taxonomy" id="402147"/>
    <lineage>
        <taxon>Bacteria</taxon>
        <taxon>Pseudomonadati</taxon>
        <taxon>Bacteroidota</taxon>
        <taxon>Cytophagia</taxon>
        <taxon>Cytophagales</taxon>
        <taxon>Spirosomataceae</taxon>
        <taxon>Persicitalea</taxon>
    </lineage>
</organism>
<accession>A0A8J3D811</accession>
<keyword evidence="2" id="KW-1185">Reference proteome</keyword>
<dbReference type="SUPFAM" id="SSF46689">
    <property type="entry name" value="Homeodomain-like"/>
    <property type="match status" value="1"/>
</dbReference>
<name>A0A8J3D811_9BACT</name>
<sequence length="65" mass="7184">MADSGQSVTNATEALGISEALIYGWKRKNKMGKEILLQQGGLSSENRQLKVRARQLETECASKLF</sequence>
<evidence type="ECO:0000313" key="2">
    <source>
        <dbReference type="Proteomes" id="UP000598271"/>
    </source>
</evidence>
<evidence type="ECO:0008006" key="3">
    <source>
        <dbReference type="Google" id="ProtNLM"/>
    </source>
</evidence>